<keyword evidence="7 8" id="KW-0503">Monooxygenase</keyword>
<evidence type="ECO:0000256" key="3">
    <source>
        <dbReference type="ARBA" id="ARBA00022617"/>
    </source>
</evidence>
<evidence type="ECO:0000256" key="2">
    <source>
        <dbReference type="ARBA" id="ARBA00010617"/>
    </source>
</evidence>
<evidence type="ECO:0000256" key="5">
    <source>
        <dbReference type="ARBA" id="ARBA00023002"/>
    </source>
</evidence>
<keyword evidence="3 8" id="KW-0349">Heme</keyword>
<dbReference type="PRINTS" id="PR00465">
    <property type="entry name" value="EP450IV"/>
</dbReference>
<evidence type="ECO:0000256" key="7">
    <source>
        <dbReference type="ARBA" id="ARBA00023033"/>
    </source>
</evidence>
<dbReference type="PROSITE" id="PS00086">
    <property type="entry name" value="CYTOCHROME_P450"/>
    <property type="match status" value="1"/>
</dbReference>
<reference evidence="10" key="1">
    <citation type="journal article" date="2019" name="Int. J. Syst. Evol. Microbiol.">
        <title>The Global Catalogue of Microorganisms (GCM) 10K type strain sequencing project: providing services to taxonomists for standard genome sequencing and annotation.</title>
        <authorList>
            <consortium name="The Broad Institute Genomics Platform"/>
            <consortium name="The Broad Institute Genome Sequencing Center for Infectious Disease"/>
            <person name="Wu L."/>
            <person name="Ma J."/>
        </authorList>
    </citation>
    <scope>NUCLEOTIDE SEQUENCE [LARGE SCALE GENOMIC DNA]</scope>
    <source>
        <strain evidence="10">KCTC 32255</strain>
    </source>
</reference>
<keyword evidence="6 8" id="KW-0408">Iron</keyword>
<dbReference type="Gene3D" id="1.10.630.10">
    <property type="entry name" value="Cytochrome P450"/>
    <property type="match status" value="1"/>
</dbReference>
<organism evidence="9 10">
    <name type="scientific">Haloechinothrix salitolerans</name>
    <dbReference type="NCBI Taxonomy" id="926830"/>
    <lineage>
        <taxon>Bacteria</taxon>
        <taxon>Bacillati</taxon>
        <taxon>Actinomycetota</taxon>
        <taxon>Actinomycetes</taxon>
        <taxon>Pseudonocardiales</taxon>
        <taxon>Pseudonocardiaceae</taxon>
        <taxon>Haloechinothrix</taxon>
    </lineage>
</organism>
<evidence type="ECO:0000256" key="8">
    <source>
        <dbReference type="RuleBase" id="RU000461"/>
    </source>
</evidence>
<dbReference type="SUPFAM" id="SSF48264">
    <property type="entry name" value="Cytochrome P450"/>
    <property type="match status" value="1"/>
</dbReference>
<dbReference type="InterPro" id="IPR017972">
    <property type="entry name" value="Cyt_P450_CS"/>
</dbReference>
<evidence type="ECO:0000313" key="9">
    <source>
        <dbReference type="EMBL" id="MFC6870706.1"/>
    </source>
</evidence>
<protein>
    <submittedName>
        <fullName evidence="9">Cytochrome P450</fullName>
    </submittedName>
</protein>
<dbReference type="CDD" id="cd11045">
    <property type="entry name" value="CYP136-like"/>
    <property type="match status" value="1"/>
</dbReference>
<gene>
    <name evidence="9" type="ORF">ACFQGD_26600</name>
</gene>
<dbReference type="InterPro" id="IPR036396">
    <property type="entry name" value="Cyt_P450_sf"/>
</dbReference>
<accession>A0ABW2C5R3</accession>
<dbReference type="Pfam" id="PF00067">
    <property type="entry name" value="p450"/>
    <property type="match status" value="1"/>
</dbReference>
<dbReference type="InterPro" id="IPR002403">
    <property type="entry name" value="Cyt_P450_E_grp-IV"/>
</dbReference>
<dbReference type="EMBL" id="JBHSXX010000001">
    <property type="protein sequence ID" value="MFC6870706.1"/>
    <property type="molecule type" value="Genomic_DNA"/>
</dbReference>
<dbReference type="RefSeq" id="WP_345405098.1">
    <property type="nucleotide sequence ID" value="NZ_BAABLA010000119.1"/>
</dbReference>
<evidence type="ECO:0000256" key="1">
    <source>
        <dbReference type="ARBA" id="ARBA00001971"/>
    </source>
</evidence>
<comment type="similarity">
    <text evidence="2 8">Belongs to the cytochrome P450 family.</text>
</comment>
<comment type="caution">
    <text evidence="9">The sequence shown here is derived from an EMBL/GenBank/DDBJ whole genome shotgun (WGS) entry which is preliminary data.</text>
</comment>
<dbReference type="PANTHER" id="PTHR24286:SF24">
    <property type="entry name" value="LANOSTEROL 14-ALPHA DEMETHYLASE"/>
    <property type="match status" value="1"/>
</dbReference>
<evidence type="ECO:0000256" key="4">
    <source>
        <dbReference type="ARBA" id="ARBA00022723"/>
    </source>
</evidence>
<dbReference type="Proteomes" id="UP001596337">
    <property type="component" value="Unassembled WGS sequence"/>
</dbReference>
<keyword evidence="4 8" id="KW-0479">Metal-binding</keyword>
<dbReference type="InterPro" id="IPR001128">
    <property type="entry name" value="Cyt_P450"/>
</dbReference>
<keyword evidence="10" id="KW-1185">Reference proteome</keyword>
<evidence type="ECO:0000313" key="10">
    <source>
        <dbReference type="Proteomes" id="UP001596337"/>
    </source>
</evidence>
<keyword evidence="5 8" id="KW-0560">Oxidoreductase</keyword>
<name>A0ABW2C5R3_9PSEU</name>
<proteinExistence type="inferred from homology"/>
<dbReference type="PANTHER" id="PTHR24286">
    <property type="entry name" value="CYTOCHROME P450 26"/>
    <property type="match status" value="1"/>
</dbReference>
<sequence>MSTVLAPAPPRSDLVPIPGNHGLPIVGYTARYMRDPVALWRERYERYGPVSWFGGFGTRFVSALGPDACGAVLANRDRAFANGDSWRHLIGPFFDRGLMLLDFDEHMAHRRIMQQAFTTQRLARYAEGLNTAIEAGLSGWRPRPDFRVYPATKTLTLDLATSIFMGGAEGTTRSQLDRMNKAFIDCVQAGTAIIRFPMPGGRWRRGLHGRAKLERFLRQYLPSRRADNGDDLFSALCQAESDDGQRFSDDDIISHMIFLLMAAHDTSTITISTMMSYLGQHPEWQQRCREESLALDAYPDHDQLAHLESLDMVMKEAMRLVTPLPTMARNAVKDTEVLGHFVPQGSFVVATPIFTHHMPEYWPEPERFDPGRFAPDRREDKVHRYAWQPFGGGVHKCLGMHFSTVEVKLVMHHLLRRFTWGVPPDYRAPMDYTSLPFPKDGHPVDLRAR</sequence>
<evidence type="ECO:0000256" key="6">
    <source>
        <dbReference type="ARBA" id="ARBA00023004"/>
    </source>
</evidence>
<comment type="cofactor">
    <cofactor evidence="1">
        <name>heme</name>
        <dbReference type="ChEBI" id="CHEBI:30413"/>
    </cofactor>
</comment>